<organism evidence="1 2">
    <name type="scientific">Megaselia scalaris</name>
    <name type="common">Humpbacked fly</name>
    <name type="synonym">Phora scalaris</name>
    <dbReference type="NCBI Taxonomy" id="36166"/>
    <lineage>
        <taxon>Eukaryota</taxon>
        <taxon>Metazoa</taxon>
        <taxon>Ecdysozoa</taxon>
        <taxon>Arthropoda</taxon>
        <taxon>Hexapoda</taxon>
        <taxon>Insecta</taxon>
        <taxon>Pterygota</taxon>
        <taxon>Neoptera</taxon>
        <taxon>Endopterygota</taxon>
        <taxon>Diptera</taxon>
        <taxon>Brachycera</taxon>
        <taxon>Muscomorpha</taxon>
        <taxon>Platypezoidea</taxon>
        <taxon>Phoridae</taxon>
        <taxon>Megaseliini</taxon>
        <taxon>Megaselia</taxon>
    </lineage>
</organism>
<sequence>MFNEWNHNIFCPKEEKTVIVITSAFLSVGCLKFEEKFSWVNVEYNWPSEEVHQEALASKEYIPEHNVIWRNGVASGLNYIELPSNEMSPKLNPYPSWNANLL</sequence>
<reference evidence="1" key="2">
    <citation type="submission" date="2015-06" db="UniProtKB">
        <authorList>
            <consortium name="EnsemblMetazoa"/>
        </authorList>
    </citation>
    <scope>IDENTIFICATION</scope>
</reference>
<accession>T1H3W7</accession>
<evidence type="ECO:0000313" key="2">
    <source>
        <dbReference type="Proteomes" id="UP000015102"/>
    </source>
</evidence>
<dbReference type="EnsemblMetazoa" id="MESCA010964-RA">
    <property type="protein sequence ID" value="MESCA010964-PA"/>
    <property type="gene ID" value="MESCA010964"/>
</dbReference>
<dbReference type="Proteomes" id="UP000015102">
    <property type="component" value="Unassembled WGS sequence"/>
</dbReference>
<reference evidence="2" key="1">
    <citation type="submission" date="2013-02" db="EMBL/GenBank/DDBJ databases">
        <authorList>
            <person name="Hughes D."/>
        </authorList>
    </citation>
    <scope>NUCLEOTIDE SEQUENCE</scope>
    <source>
        <strain>Durham</strain>
        <strain evidence="2">NC isolate 2 -- Noor lab</strain>
    </source>
</reference>
<protein>
    <submittedName>
        <fullName evidence="1">Uncharacterized protein</fullName>
    </submittedName>
</protein>
<proteinExistence type="predicted"/>
<dbReference type="AlphaFoldDB" id="T1H3W7"/>
<dbReference type="EMBL" id="CAQQ02389127">
    <property type="status" value="NOT_ANNOTATED_CDS"/>
    <property type="molecule type" value="Genomic_DNA"/>
</dbReference>
<evidence type="ECO:0000313" key="1">
    <source>
        <dbReference type="EnsemblMetazoa" id="MESCA010964-PA"/>
    </source>
</evidence>
<keyword evidence="2" id="KW-1185">Reference proteome</keyword>
<dbReference type="STRING" id="36166.T1H3W7"/>
<name>T1H3W7_MEGSC</name>
<dbReference type="HOGENOM" id="CLU_2284466_0_0_1"/>
<dbReference type="EMBL" id="CAQQ02389126">
    <property type="status" value="NOT_ANNOTATED_CDS"/>
    <property type="molecule type" value="Genomic_DNA"/>
</dbReference>